<dbReference type="InterPro" id="IPR000415">
    <property type="entry name" value="Nitroreductase-like"/>
</dbReference>
<dbReference type="EMBL" id="PVTP01000002">
    <property type="protein sequence ID" value="PRY79775.1"/>
    <property type="molecule type" value="Genomic_DNA"/>
</dbReference>
<name>A0A2T0W3L3_9RHOB</name>
<keyword evidence="6" id="KW-1185">Reference proteome</keyword>
<feature type="domain" description="Nitroreductase" evidence="4">
    <location>
        <begin position="37"/>
        <end position="205"/>
    </location>
</feature>
<dbReference type="Pfam" id="PF00881">
    <property type="entry name" value="Nitroreductase"/>
    <property type="match status" value="1"/>
</dbReference>
<accession>A0A2T0W3L3</accession>
<comment type="caution">
    <text evidence="5">The sequence shown here is derived from an EMBL/GenBank/DDBJ whole genome shotgun (WGS) entry which is preliminary data.</text>
</comment>
<keyword evidence="3" id="KW-0560">Oxidoreductase</keyword>
<keyword evidence="1" id="KW-0285">Flavoprotein</keyword>
<proteinExistence type="predicted"/>
<dbReference type="AlphaFoldDB" id="A0A2T0W3L3"/>
<keyword evidence="2" id="KW-0288">FMN</keyword>
<protein>
    <submittedName>
        <fullName evidence="5">Nitroreductase</fullName>
    </submittedName>
</protein>
<gene>
    <name evidence="5" type="ORF">CLV80_102423</name>
</gene>
<dbReference type="InterPro" id="IPR029479">
    <property type="entry name" value="Nitroreductase"/>
</dbReference>
<organism evidence="5 6">
    <name type="scientific">Yoonia maritima</name>
    <dbReference type="NCBI Taxonomy" id="1435347"/>
    <lineage>
        <taxon>Bacteria</taxon>
        <taxon>Pseudomonadati</taxon>
        <taxon>Pseudomonadota</taxon>
        <taxon>Alphaproteobacteria</taxon>
        <taxon>Rhodobacterales</taxon>
        <taxon>Paracoccaceae</taxon>
        <taxon>Yoonia</taxon>
    </lineage>
</organism>
<dbReference type="PANTHER" id="PTHR23026">
    <property type="entry name" value="NADPH NITROREDUCTASE"/>
    <property type="match status" value="1"/>
</dbReference>
<dbReference type="Gene3D" id="3.40.109.10">
    <property type="entry name" value="NADH Oxidase"/>
    <property type="match status" value="1"/>
</dbReference>
<dbReference type="CDD" id="cd02144">
    <property type="entry name" value="iodotyrosine_dehalogenase"/>
    <property type="match status" value="1"/>
</dbReference>
<dbReference type="InterPro" id="IPR050627">
    <property type="entry name" value="Nitroreductase/BluB"/>
</dbReference>
<sequence length="229" mass="25610">MFAKEKMSYNAVPLPDQQSLTDAQAQEKAQEFRAFMAKRHSIRDFSDRPVPRDIIENCIMTAGSAPSGANHQPWFFAAVSDPALKARIRVEAEEEERKFYDGGASDEWIKALEPIGTNADKPHLTTAPWHIVIFAQRWGEFDDGTRYKNYYVPESVGITTGFLITALHNAGLSCLTHTPNPMKFLNAALDRPASEKPVMILTVGHAAETATVPEVAKYKKPLDKIARFY</sequence>
<dbReference type="Proteomes" id="UP000238007">
    <property type="component" value="Unassembled WGS sequence"/>
</dbReference>
<dbReference type="PANTHER" id="PTHR23026:SF90">
    <property type="entry name" value="IODOTYROSINE DEIODINASE 1"/>
    <property type="match status" value="1"/>
</dbReference>
<dbReference type="RefSeq" id="WP_106355274.1">
    <property type="nucleotide sequence ID" value="NZ_PVTP01000002.1"/>
</dbReference>
<evidence type="ECO:0000313" key="5">
    <source>
        <dbReference type="EMBL" id="PRY79775.1"/>
    </source>
</evidence>
<evidence type="ECO:0000313" key="6">
    <source>
        <dbReference type="Proteomes" id="UP000238007"/>
    </source>
</evidence>
<evidence type="ECO:0000259" key="4">
    <source>
        <dbReference type="Pfam" id="PF00881"/>
    </source>
</evidence>
<dbReference type="OrthoDB" id="9802510at2"/>
<evidence type="ECO:0000256" key="3">
    <source>
        <dbReference type="ARBA" id="ARBA00023002"/>
    </source>
</evidence>
<reference evidence="5 6" key="1">
    <citation type="submission" date="2018-03" db="EMBL/GenBank/DDBJ databases">
        <title>Genomic Encyclopedia of Archaeal and Bacterial Type Strains, Phase II (KMG-II): from individual species to whole genera.</title>
        <authorList>
            <person name="Goeker M."/>
        </authorList>
    </citation>
    <scope>NUCLEOTIDE SEQUENCE [LARGE SCALE GENOMIC DNA]</scope>
    <source>
        <strain evidence="5 6">DSM 101533</strain>
    </source>
</reference>
<dbReference type="GO" id="GO:0016491">
    <property type="term" value="F:oxidoreductase activity"/>
    <property type="evidence" value="ECO:0007669"/>
    <property type="project" value="UniProtKB-KW"/>
</dbReference>
<dbReference type="SUPFAM" id="SSF55469">
    <property type="entry name" value="FMN-dependent nitroreductase-like"/>
    <property type="match status" value="1"/>
</dbReference>
<evidence type="ECO:0000256" key="1">
    <source>
        <dbReference type="ARBA" id="ARBA00022630"/>
    </source>
</evidence>
<evidence type="ECO:0000256" key="2">
    <source>
        <dbReference type="ARBA" id="ARBA00022643"/>
    </source>
</evidence>